<evidence type="ECO:0000259" key="16">
    <source>
        <dbReference type="PROSITE" id="PS50967"/>
    </source>
</evidence>
<comment type="cofactor">
    <cofactor evidence="2">
        <name>Zn(2+)</name>
        <dbReference type="ChEBI" id="CHEBI:29105"/>
    </cofactor>
</comment>
<dbReference type="SUPFAM" id="SSF46785">
    <property type="entry name" value="Winged helix' DNA-binding domain"/>
    <property type="match status" value="1"/>
</dbReference>
<dbReference type="SMART" id="SM00341">
    <property type="entry name" value="HRDC"/>
    <property type="match status" value="1"/>
</dbReference>
<dbReference type="GO" id="GO:0005524">
    <property type="term" value="F:ATP binding"/>
    <property type="evidence" value="ECO:0007669"/>
    <property type="project" value="UniProtKB-KW"/>
</dbReference>
<feature type="domain" description="HRDC" evidence="16">
    <location>
        <begin position="485"/>
        <end position="559"/>
    </location>
</feature>
<dbReference type="InterPro" id="IPR032284">
    <property type="entry name" value="RecQ_Zn-bd"/>
</dbReference>
<dbReference type="PROSITE" id="PS50967">
    <property type="entry name" value="HRDC"/>
    <property type="match status" value="1"/>
</dbReference>
<dbReference type="GO" id="GO:0006260">
    <property type="term" value="P:DNA replication"/>
    <property type="evidence" value="ECO:0007669"/>
    <property type="project" value="InterPro"/>
</dbReference>
<dbReference type="InterPro" id="IPR044876">
    <property type="entry name" value="HRDC_dom_sf"/>
</dbReference>
<dbReference type="SMART" id="SM00956">
    <property type="entry name" value="RQC"/>
    <property type="match status" value="1"/>
</dbReference>
<evidence type="ECO:0000256" key="6">
    <source>
        <dbReference type="ARBA" id="ARBA00022801"/>
    </source>
</evidence>
<name>A0A2S9XB55_9BACT</name>
<dbReference type="GO" id="GO:0016787">
    <property type="term" value="F:hydrolase activity"/>
    <property type="evidence" value="ECO:0007669"/>
    <property type="project" value="UniProtKB-KW"/>
</dbReference>
<evidence type="ECO:0000259" key="17">
    <source>
        <dbReference type="PROSITE" id="PS51192"/>
    </source>
</evidence>
<feature type="domain" description="Helicase ATP-binding" evidence="17">
    <location>
        <begin position="1"/>
        <end position="126"/>
    </location>
</feature>
<evidence type="ECO:0000256" key="1">
    <source>
        <dbReference type="ARBA" id="ARBA00001946"/>
    </source>
</evidence>
<dbReference type="InterPro" id="IPR004589">
    <property type="entry name" value="DNA_helicase_ATP-dep_RecQ"/>
</dbReference>
<dbReference type="GO" id="GO:0043138">
    <property type="term" value="F:3'-5' DNA helicase activity"/>
    <property type="evidence" value="ECO:0007669"/>
    <property type="project" value="UniProtKB-EC"/>
</dbReference>
<dbReference type="InterPro" id="IPR036388">
    <property type="entry name" value="WH-like_DNA-bd_sf"/>
</dbReference>
<proteinExistence type="inferred from homology"/>
<keyword evidence="7 19" id="KW-0347">Helicase</keyword>
<dbReference type="GO" id="GO:0003677">
    <property type="term" value="F:DNA binding"/>
    <property type="evidence" value="ECO:0007669"/>
    <property type="project" value="UniProtKB-KW"/>
</dbReference>
<feature type="region of interest" description="Disordered" evidence="15">
    <location>
        <begin position="461"/>
        <end position="482"/>
    </location>
</feature>
<evidence type="ECO:0000256" key="3">
    <source>
        <dbReference type="ARBA" id="ARBA00005446"/>
    </source>
</evidence>
<evidence type="ECO:0000256" key="14">
    <source>
        <dbReference type="ARBA" id="ARBA00044550"/>
    </source>
</evidence>
<comment type="similarity">
    <text evidence="3">Belongs to the helicase family. RecQ subfamily.</text>
</comment>
<gene>
    <name evidence="19" type="primary">recQ_3</name>
    <name evidence="19" type="ORF">ENSA5_67890</name>
</gene>
<keyword evidence="8" id="KW-0067">ATP-binding</keyword>
<dbReference type="SUPFAM" id="SSF47819">
    <property type="entry name" value="HRDC-like"/>
    <property type="match status" value="1"/>
</dbReference>
<comment type="caution">
    <text evidence="19">The sequence shown here is derived from an EMBL/GenBank/DDBJ whole genome shotgun (WGS) entry which is preliminary data.</text>
</comment>
<dbReference type="Gene3D" id="3.40.50.300">
    <property type="entry name" value="P-loop containing nucleotide triphosphate hydrolases"/>
    <property type="match status" value="2"/>
</dbReference>
<keyword evidence="20" id="KW-1185">Reference proteome</keyword>
<sequence length="559" mass="61873">MHDQVASLQAAGVPATFLASTLDSDELRQRMRDIARGAYKLVYVAPERLTHGGFRGLLSRIEVPLVAVDEAHCISEWGHDFRPEYMQIGEFIRSLPGETMVLACTATATPIVRDEVLAKLHLGAKTPQIVRGFARPNLRLRAVEAGRPADRRAAVDELLRQTLGRPGSDSGAAIVYAPTRKITEQEAARLHKLGWKCQAYHAGLRGELRETVQKAFSAGALEVVVATNAFGMGIDRADVRAVIHWGPPGSIEAYYQEVGRAGRDGEPAWGLMIYSSQDLPLRRRLLEYDIDGRAPDPEVVEHKWGMFLELIRWAESGTCRHDAILRYFGDEAELLEGCGHCDVCEALGDGQESEFDDEQTTLIVRKALSGVARIHWTYGLTAAVKLLVGADDPRLQRGGLDRTTTFGVLSEFPEHWVKKLLHRCVAAGWVEFSPGDRPLAVLSETGRAVMKAERPARIVLPSTDLPERRARSRERKPSTDGTELDAAAQALFEHLRAHRLEVSKVEEVPPYVVASDRTLREVALLRPKSLHELQQAHGIGPTKAQRYGEGLLDVVREFG</sequence>
<dbReference type="PROSITE" id="PS51192">
    <property type="entry name" value="HELICASE_ATP_BIND_1"/>
    <property type="match status" value="1"/>
</dbReference>
<dbReference type="GO" id="GO:0046872">
    <property type="term" value="F:metal ion binding"/>
    <property type="evidence" value="ECO:0007669"/>
    <property type="project" value="UniProtKB-KW"/>
</dbReference>
<dbReference type="GO" id="GO:0006281">
    <property type="term" value="P:DNA repair"/>
    <property type="evidence" value="ECO:0007669"/>
    <property type="project" value="InterPro"/>
</dbReference>
<organism evidence="19 20">
    <name type="scientific">Enhygromyxa salina</name>
    <dbReference type="NCBI Taxonomy" id="215803"/>
    <lineage>
        <taxon>Bacteria</taxon>
        <taxon>Pseudomonadati</taxon>
        <taxon>Myxococcota</taxon>
        <taxon>Polyangia</taxon>
        <taxon>Nannocystales</taxon>
        <taxon>Nannocystaceae</taxon>
        <taxon>Enhygromyxa</taxon>
    </lineage>
</organism>
<dbReference type="PANTHER" id="PTHR13710">
    <property type="entry name" value="DNA HELICASE RECQ FAMILY MEMBER"/>
    <property type="match status" value="1"/>
</dbReference>
<evidence type="ECO:0000256" key="8">
    <source>
        <dbReference type="ARBA" id="ARBA00022840"/>
    </source>
</evidence>
<evidence type="ECO:0000259" key="18">
    <source>
        <dbReference type="PROSITE" id="PS51194"/>
    </source>
</evidence>
<dbReference type="Pfam" id="PF00270">
    <property type="entry name" value="DEAD"/>
    <property type="match status" value="1"/>
</dbReference>
<keyword evidence="4" id="KW-0479">Metal-binding</keyword>
<dbReference type="CDD" id="cd17920">
    <property type="entry name" value="DEXHc_RecQ"/>
    <property type="match status" value="1"/>
</dbReference>
<dbReference type="Pfam" id="PF09382">
    <property type="entry name" value="RQC"/>
    <property type="match status" value="1"/>
</dbReference>
<evidence type="ECO:0000256" key="10">
    <source>
        <dbReference type="ARBA" id="ARBA00023235"/>
    </source>
</evidence>
<dbReference type="EC" id="5.6.2.4" evidence="12"/>
<dbReference type="InterPro" id="IPR011545">
    <property type="entry name" value="DEAD/DEAH_box_helicase_dom"/>
</dbReference>
<accession>A0A2S9XB55</accession>
<dbReference type="SMART" id="SM00490">
    <property type="entry name" value="HELICc"/>
    <property type="match status" value="1"/>
</dbReference>
<keyword evidence="6 19" id="KW-0378">Hydrolase</keyword>
<dbReference type="InterPro" id="IPR002121">
    <property type="entry name" value="HRDC_dom"/>
</dbReference>
<evidence type="ECO:0000313" key="19">
    <source>
        <dbReference type="EMBL" id="PRP90092.1"/>
    </source>
</evidence>
<evidence type="ECO:0000256" key="4">
    <source>
        <dbReference type="ARBA" id="ARBA00022723"/>
    </source>
</evidence>
<evidence type="ECO:0000256" key="12">
    <source>
        <dbReference type="ARBA" id="ARBA00034808"/>
    </source>
</evidence>
<evidence type="ECO:0000256" key="7">
    <source>
        <dbReference type="ARBA" id="ARBA00022806"/>
    </source>
</evidence>
<dbReference type="InterPro" id="IPR010997">
    <property type="entry name" value="HRDC-like_sf"/>
</dbReference>
<evidence type="ECO:0000256" key="2">
    <source>
        <dbReference type="ARBA" id="ARBA00001947"/>
    </source>
</evidence>
<dbReference type="Proteomes" id="UP000237968">
    <property type="component" value="Unassembled WGS sequence"/>
</dbReference>
<evidence type="ECO:0000256" key="9">
    <source>
        <dbReference type="ARBA" id="ARBA00023125"/>
    </source>
</evidence>
<reference evidence="19 20" key="1">
    <citation type="submission" date="2018-03" db="EMBL/GenBank/DDBJ databases">
        <title>Draft Genome Sequences of the Obligatory Marine Myxobacteria Enhygromyxa salina SWB005.</title>
        <authorList>
            <person name="Poehlein A."/>
            <person name="Moghaddam J.A."/>
            <person name="Harms H."/>
            <person name="Alanjari M."/>
            <person name="Koenig G.M."/>
            <person name="Daniel R."/>
            <person name="Schaeberle T.F."/>
        </authorList>
    </citation>
    <scope>NUCLEOTIDE SEQUENCE [LARGE SCALE GENOMIC DNA]</scope>
    <source>
        <strain evidence="19 20">SWB005</strain>
    </source>
</reference>
<dbReference type="GO" id="GO:0006310">
    <property type="term" value="P:DNA recombination"/>
    <property type="evidence" value="ECO:0007669"/>
    <property type="project" value="InterPro"/>
</dbReference>
<dbReference type="Gene3D" id="1.10.10.10">
    <property type="entry name" value="Winged helix-like DNA-binding domain superfamily/Winged helix DNA-binding domain"/>
    <property type="match status" value="1"/>
</dbReference>
<dbReference type="GO" id="GO:0009378">
    <property type="term" value="F:four-way junction helicase activity"/>
    <property type="evidence" value="ECO:0007669"/>
    <property type="project" value="TreeGrafter"/>
</dbReference>
<keyword evidence="5" id="KW-0547">Nucleotide-binding</keyword>
<feature type="domain" description="Helicase C-terminal" evidence="18">
    <location>
        <begin position="158"/>
        <end position="307"/>
    </location>
</feature>
<dbReference type="PANTHER" id="PTHR13710:SF105">
    <property type="entry name" value="ATP-DEPENDENT DNA HELICASE Q1"/>
    <property type="match status" value="1"/>
</dbReference>
<dbReference type="SUPFAM" id="SSF52540">
    <property type="entry name" value="P-loop containing nucleoside triphosphate hydrolases"/>
    <property type="match status" value="1"/>
</dbReference>
<dbReference type="Pfam" id="PF16124">
    <property type="entry name" value="RecQ_Zn_bind"/>
    <property type="match status" value="1"/>
</dbReference>
<keyword evidence="10" id="KW-0413">Isomerase</keyword>
<dbReference type="EMBL" id="PVNK01000295">
    <property type="protein sequence ID" value="PRP90092.1"/>
    <property type="molecule type" value="Genomic_DNA"/>
</dbReference>
<dbReference type="NCBIfam" id="TIGR00614">
    <property type="entry name" value="recQ_fam"/>
    <property type="match status" value="1"/>
</dbReference>
<dbReference type="PROSITE" id="PS51194">
    <property type="entry name" value="HELICASE_CTER"/>
    <property type="match status" value="1"/>
</dbReference>
<dbReference type="InterPro" id="IPR018982">
    <property type="entry name" value="RQC_domain"/>
</dbReference>
<dbReference type="GO" id="GO:0005737">
    <property type="term" value="C:cytoplasm"/>
    <property type="evidence" value="ECO:0007669"/>
    <property type="project" value="TreeGrafter"/>
</dbReference>
<dbReference type="GO" id="GO:0030894">
    <property type="term" value="C:replisome"/>
    <property type="evidence" value="ECO:0007669"/>
    <property type="project" value="TreeGrafter"/>
</dbReference>
<dbReference type="Pfam" id="PF00570">
    <property type="entry name" value="HRDC"/>
    <property type="match status" value="1"/>
</dbReference>
<evidence type="ECO:0000313" key="20">
    <source>
        <dbReference type="Proteomes" id="UP000237968"/>
    </source>
</evidence>
<dbReference type="InterPro" id="IPR027417">
    <property type="entry name" value="P-loop_NTPase"/>
</dbReference>
<dbReference type="AlphaFoldDB" id="A0A2S9XB55"/>
<evidence type="ECO:0000256" key="15">
    <source>
        <dbReference type="SAM" id="MobiDB-lite"/>
    </source>
</evidence>
<dbReference type="InterPro" id="IPR036390">
    <property type="entry name" value="WH_DNA-bd_sf"/>
</dbReference>
<keyword evidence="9" id="KW-0238">DNA-binding</keyword>
<protein>
    <recommendedName>
        <fullName evidence="13">ATP-dependent DNA helicase RecQ</fullName>
        <ecNumber evidence="12">5.6.2.4</ecNumber>
    </recommendedName>
    <alternativeName>
        <fullName evidence="14">DNA 3'-5' helicase RecQ</fullName>
    </alternativeName>
</protein>
<dbReference type="GO" id="GO:0043590">
    <property type="term" value="C:bacterial nucleoid"/>
    <property type="evidence" value="ECO:0007669"/>
    <property type="project" value="TreeGrafter"/>
</dbReference>
<dbReference type="Gene3D" id="1.10.150.80">
    <property type="entry name" value="HRDC domain"/>
    <property type="match status" value="1"/>
</dbReference>
<dbReference type="Pfam" id="PF00271">
    <property type="entry name" value="Helicase_C"/>
    <property type="match status" value="1"/>
</dbReference>
<dbReference type="InterPro" id="IPR001650">
    <property type="entry name" value="Helicase_C-like"/>
</dbReference>
<evidence type="ECO:0000256" key="11">
    <source>
        <dbReference type="ARBA" id="ARBA00034617"/>
    </source>
</evidence>
<evidence type="ECO:0000256" key="13">
    <source>
        <dbReference type="ARBA" id="ARBA00044535"/>
    </source>
</evidence>
<evidence type="ECO:0000256" key="5">
    <source>
        <dbReference type="ARBA" id="ARBA00022741"/>
    </source>
</evidence>
<comment type="cofactor">
    <cofactor evidence="1">
        <name>Mg(2+)</name>
        <dbReference type="ChEBI" id="CHEBI:18420"/>
    </cofactor>
</comment>
<comment type="catalytic activity">
    <reaction evidence="11">
        <text>Couples ATP hydrolysis with the unwinding of duplex DNA by translocating in the 3'-5' direction.</text>
        <dbReference type="EC" id="5.6.2.4"/>
    </reaction>
</comment>
<dbReference type="InterPro" id="IPR014001">
    <property type="entry name" value="Helicase_ATP-bd"/>
</dbReference>